<name>X1RPR8_9ZZZZ</name>
<organism evidence="1">
    <name type="scientific">marine sediment metagenome</name>
    <dbReference type="NCBI Taxonomy" id="412755"/>
    <lineage>
        <taxon>unclassified sequences</taxon>
        <taxon>metagenomes</taxon>
        <taxon>ecological metagenomes</taxon>
    </lineage>
</organism>
<dbReference type="EMBL" id="BARW01005741">
    <property type="protein sequence ID" value="GAI82752.1"/>
    <property type="molecule type" value="Genomic_DNA"/>
</dbReference>
<comment type="caution">
    <text evidence="1">The sequence shown here is derived from an EMBL/GenBank/DDBJ whole genome shotgun (WGS) entry which is preliminary data.</text>
</comment>
<sequence>MLSSDIVIRRLALIKYLYGVGIEQSQKPEPLCVFSILTFHDAVELFLQLAADYHNVKRQKAQISFMEHWKLLSPKIPKGGPTQQVAMERLNKARVGLKHYGILPSKFEIESFRASATNFSIVRV</sequence>
<evidence type="ECO:0000313" key="1">
    <source>
        <dbReference type="EMBL" id="GAI82752.1"/>
    </source>
</evidence>
<protein>
    <submittedName>
        <fullName evidence="1">Uncharacterized protein</fullName>
    </submittedName>
</protein>
<gene>
    <name evidence="1" type="ORF">S12H4_12240</name>
</gene>
<dbReference type="AlphaFoldDB" id="X1RPR8"/>
<reference evidence="1" key="1">
    <citation type="journal article" date="2014" name="Front. Microbiol.">
        <title>High frequency of phylogenetically diverse reductive dehalogenase-homologous genes in deep subseafloor sedimentary metagenomes.</title>
        <authorList>
            <person name="Kawai M."/>
            <person name="Futagami T."/>
            <person name="Toyoda A."/>
            <person name="Takaki Y."/>
            <person name="Nishi S."/>
            <person name="Hori S."/>
            <person name="Arai W."/>
            <person name="Tsubouchi T."/>
            <person name="Morono Y."/>
            <person name="Uchiyama I."/>
            <person name="Ito T."/>
            <person name="Fujiyama A."/>
            <person name="Inagaki F."/>
            <person name="Takami H."/>
        </authorList>
    </citation>
    <scope>NUCLEOTIDE SEQUENCE</scope>
    <source>
        <strain evidence="1">Expedition CK06-06</strain>
    </source>
</reference>
<accession>X1RPR8</accession>
<proteinExistence type="predicted"/>